<organism evidence="2 3">
    <name type="scientific">Pleurodeles waltl</name>
    <name type="common">Iberian ribbed newt</name>
    <dbReference type="NCBI Taxonomy" id="8319"/>
    <lineage>
        <taxon>Eukaryota</taxon>
        <taxon>Metazoa</taxon>
        <taxon>Chordata</taxon>
        <taxon>Craniata</taxon>
        <taxon>Vertebrata</taxon>
        <taxon>Euteleostomi</taxon>
        <taxon>Amphibia</taxon>
        <taxon>Batrachia</taxon>
        <taxon>Caudata</taxon>
        <taxon>Salamandroidea</taxon>
        <taxon>Salamandridae</taxon>
        <taxon>Pleurodelinae</taxon>
        <taxon>Pleurodeles</taxon>
    </lineage>
</organism>
<feature type="compositionally biased region" description="Basic and acidic residues" evidence="1">
    <location>
        <begin position="182"/>
        <end position="191"/>
    </location>
</feature>
<dbReference type="Proteomes" id="UP001066276">
    <property type="component" value="Chromosome 5"/>
</dbReference>
<feature type="compositionally biased region" description="Polar residues" evidence="1">
    <location>
        <begin position="226"/>
        <end position="238"/>
    </location>
</feature>
<evidence type="ECO:0000313" key="3">
    <source>
        <dbReference type="Proteomes" id="UP001066276"/>
    </source>
</evidence>
<feature type="region of interest" description="Disordered" evidence="1">
    <location>
        <begin position="181"/>
        <end position="238"/>
    </location>
</feature>
<feature type="compositionally biased region" description="Acidic residues" evidence="1">
    <location>
        <begin position="214"/>
        <end position="225"/>
    </location>
</feature>
<feature type="region of interest" description="Disordered" evidence="1">
    <location>
        <begin position="71"/>
        <end position="94"/>
    </location>
</feature>
<evidence type="ECO:0000313" key="2">
    <source>
        <dbReference type="EMBL" id="KAJ1156056.1"/>
    </source>
</evidence>
<gene>
    <name evidence="2" type="ORF">NDU88_008781</name>
</gene>
<sequence length="238" mass="25473">MAPKNVKTPRTLRGKSSLETKVGRRENKKPAPPLKDRTSAQGKGAQQCALVMEKALGNAALVPAMFKQIGKAKRTPPQKELCNDQAGPLEDNGNQTLATGKVARGMDSLDETGTTLKNNGREGGPSWDGDTTDTRLLREGVTELRGTSSTAVTCGLTKNETPLQEIEDAQKTPPIFELKALSGKEDKRMGAKSDCGQADTAESFLSLSDQSKDLDDEIPLTDIDSECSSPASIWGRTN</sequence>
<protein>
    <submittedName>
        <fullName evidence="2">Uncharacterized protein</fullName>
    </submittedName>
</protein>
<accession>A0AAV7RWR2</accession>
<reference evidence="2" key="1">
    <citation type="journal article" date="2022" name="bioRxiv">
        <title>Sequencing and chromosome-scale assembly of the giantPleurodeles waltlgenome.</title>
        <authorList>
            <person name="Brown T."/>
            <person name="Elewa A."/>
            <person name="Iarovenko S."/>
            <person name="Subramanian E."/>
            <person name="Araus A.J."/>
            <person name="Petzold A."/>
            <person name="Susuki M."/>
            <person name="Suzuki K.-i.T."/>
            <person name="Hayashi T."/>
            <person name="Toyoda A."/>
            <person name="Oliveira C."/>
            <person name="Osipova E."/>
            <person name="Leigh N.D."/>
            <person name="Simon A."/>
            <person name="Yun M.H."/>
        </authorList>
    </citation>
    <scope>NUCLEOTIDE SEQUENCE</scope>
    <source>
        <strain evidence="2">20211129_DDA</strain>
        <tissue evidence="2">Liver</tissue>
    </source>
</reference>
<keyword evidence="3" id="KW-1185">Reference proteome</keyword>
<evidence type="ECO:0000256" key="1">
    <source>
        <dbReference type="SAM" id="MobiDB-lite"/>
    </source>
</evidence>
<feature type="region of interest" description="Disordered" evidence="1">
    <location>
        <begin position="1"/>
        <end position="46"/>
    </location>
</feature>
<proteinExistence type="predicted"/>
<feature type="compositionally biased region" description="Basic and acidic residues" evidence="1">
    <location>
        <begin position="16"/>
        <end position="38"/>
    </location>
</feature>
<name>A0AAV7RWR2_PLEWA</name>
<comment type="caution">
    <text evidence="2">The sequence shown here is derived from an EMBL/GenBank/DDBJ whole genome shotgun (WGS) entry which is preliminary data.</text>
</comment>
<dbReference type="EMBL" id="JANPWB010000009">
    <property type="protein sequence ID" value="KAJ1156056.1"/>
    <property type="molecule type" value="Genomic_DNA"/>
</dbReference>
<dbReference type="AlphaFoldDB" id="A0AAV7RWR2"/>
<feature type="region of interest" description="Disordered" evidence="1">
    <location>
        <begin position="114"/>
        <end position="133"/>
    </location>
</feature>